<feature type="compositionally biased region" description="Polar residues" evidence="1">
    <location>
        <begin position="759"/>
        <end position="787"/>
    </location>
</feature>
<feature type="region of interest" description="Disordered" evidence="1">
    <location>
        <begin position="758"/>
        <end position="810"/>
    </location>
</feature>
<evidence type="ECO:0000313" key="3">
    <source>
        <dbReference type="Proteomes" id="UP000297245"/>
    </source>
</evidence>
<feature type="region of interest" description="Disordered" evidence="1">
    <location>
        <begin position="603"/>
        <end position="659"/>
    </location>
</feature>
<feature type="compositionally biased region" description="Polar residues" evidence="1">
    <location>
        <begin position="418"/>
        <end position="431"/>
    </location>
</feature>
<dbReference type="PANTHER" id="PTHR35140:SF1">
    <property type="entry name" value="MITOTIC CHECK POINT PROTEIN BFA1"/>
    <property type="match status" value="1"/>
</dbReference>
<dbReference type="GO" id="GO:1990334">
    <property type="term" value="C:Bfa1-Bub2 complex"/>
    <property type="evidence" value="ECO:0007669"/>
    <property type="project" value="InterPro"/>
</dbReference>
<reference evidence="2 3" key="1">
    <citation type="journal article" date="2019" name="Nat. Ecol. Evol.">
        <title>Megaphylogeny resolves global patterns of mushroom evolution.</title>
        <authorList>
            <person name="Varga T."/>
            <person name="Krizsan K."/>
            <person name="Foldi C."/>
            <person name="Dima B."/>
            <person name="Sanchez-Garcia M."/>
            <person name="Sanchez-Ramirez S."/>
            <person name="Szollosi G.J."/>
            <person name="Szarkandi J.G."/>
            <person name="Papp V."/>
            <person name="Albert L."/>
            <person name="Andreopoulos W."/>
            <person name="Angelini C."/>
            <person name="Antonin V."/>
            <person name="Barry K.W."/>
            <person name="Bougher N.L."/>
            <person name="Buchanan P."/>
            <person name="Buyck B."/>
            <person name="Bense V."/>
            <person name="Catcheside P."/>
            <person name="Chovatia M."/>
            <person name="Cooper J."/>
            <person name="Damon W."/>
            <person name="Desjardin D."/>
            <person name="Finy P."/>
            <person name="Geml J."/>
            <person name="Haridas S."/>
            <person name="Hughes K."/>
            <person name="Justo A."/>
            <person name="Karasinski D."/>
            <person name="Kautmanova I."/>
            <person name="Kiss B."/>
            <person name="Kocsube S."/>
            <person name="Kotiranta H."/>
            <person name="LaButti K.M."/>
            <person name="Lechner B.E."/>
            <person name="Liimatainen K."/>
            <person name="Lipzen A."/>
            <person name="Lukacs Z."/>
            <person name="Mihaltcheva S."/>
            <person name="Morgado L.N."/>
            <person name="Niskanen T."/>
            <person name="Noordeloos M.E."/>
            <person name="Ohm R.A."/>
            <person name="Ortiz-Santana B."/>
            <person name="Ovrebo C."/>
            <person name="Racz N."/>
            <person name="Riley R."/>
            <person name="Savchenko A."/>
            <person name="Shiryaev A."/>
            <person name="Soop K."/>
            <person name="Spirin V."/>
            <person name="Szebenyi C."/>
            <person name="Tomsovsky M."/>
            <person name="Tulloss R.E."/>
            <person name="Uehling J."/>
            <person name="Grigoriev I.V."/>
            <person name="Vagvolgyi C."/>
            <person name="Papp T."/>
            <person name="Martin F.M."/>
            <person name="Miettinen O."/>
            <person name="Hibbett D.S."/>
            <person name="Nagy L.G."/>
        </authorList>
    </citation>
    <scope>NUCLEOTIDE SEQUENCE [LARGE SCALE GENOMIC DNA]</scope>
    <source>
        <strain evidence="2 3">CBS 962.96</strain>
    </source>
</reference>
<dbReference type="GO" id="GO:0001100">
    <property type="term" value="P:negative regulation of exit from mitosis"/>
    <property type="evidence" value="ECO:0007669"/>
    <property type="project" value="InterPro"/>
</dbReference>
<feature type="compositionally biased region" description="Acidic residues" evidence="1">
    <location>
        <begin position="191"/>
        <end position="204"/>
    </location>
</feature>
<feature type="compositionally biased region" description="Basic residues" evidence="1">
    <location>
        <begin position="626"/>
        <end position="643"/>
    </location>
</feature>
<feature type="compositionally biased region" description="Low complexity" evidence="1">
    <location>
        <begin position="334"/>
        <end position="361"/>
    </location>
</feature>
<feature type="region of interest" description="Disordered" evidence="1">
    <location>
        <begin position="144"/>
        <end position="215"/>
    </location>
</feature>
<feature type="compositionally biased region" description="Basic and acidic residues" evidence="1">
    <location>
        <begin position="539"/>
        <end position="548"/>
    </location>
</feature>
<proteinExistence type="predicted"/>
<dbReference type="Proteomes" id="UP000297245">
    <property type="component" value="Unassembled WGS sequence"/>
</dbReference>
<feature type="compositionally biased region" description="Acidic residues" evidence="1">
    <location>
        <begin position="36"/>
        <end position="47"/>
    </location>
</feature>
<feature type="compositionally biased region" description="Low complexity" evidence="1">
    <location>
        <begin position="789"/>
        <end position="802"/>
    </location>
</feature>
<dbReference type="GO" id="GO:0005096">
    <property type="term" value="F:GTPase activator activity"/>
    <property type="evidence" value="ECO:0007669"/>
    <property type="project" value="InterPro"/>
</dbReference>
<feature type="compositionally biased region" description="Acidic residues" evidence="1">
    <location>
        <begin position="246"/>
        <end position="262"/>
    </location>
</feature>
<feature type="compositionally biased region" description="Low complexity" evidence="1">
    <location>
        <begin position="386"/>
        <end position="410"/>
    </location>
</feature>
<organism evidence="2 3">
    <name type="scientific">Dendrothele bispora (strain CBS 962.96)</name>
    <dbReference type="NCBI Taxonomy" id="1314807"/>
    <lineage>
        <taxon>Eukaryota</taxon>
        <taxon>Fungi</taxon>
        <taxon>Dikarya</taxon>
        <taxon>Basidiomycota</taxon>
        <taxon>Agaricomycotina</taxon>
        <taxon>Agaricomycetes</taxon>
        <taxon>Agaricomycetidae</taxon>
        <taxon>Agaricales</taxon>
        <taxon>Agaricales incertae sedis</taxon>
        <taxon>Dendrothele</taxon>
    </lineage>
</organism>
<sequence length="867" mass="93760">MSTIPAPTPTAPQEEWPDADFDIPEGQPLHSVSDNHDDEDEDWDIEMDLGKTGGAGIKPSIAPRISPDIPDDSSRMITIRPSQMQQSSSEIDDDDEGASTIKVTALVKPTTSSTQPPIEEDFEDAFALPSDLTRLSLAPLSLNHRSSKNSLEWGDKDQTSSSQSSDAYSTLGFADASPSSNSTSSVSLPDTETEDDDEDGEDLMEGLVLPSGIFESGHGSRKLAQILELKKTTLHGSDQVKVASPDPEDDFEMGLVIDDDVDLSPSRLLHSAQQQKSQRSSARSTSLPSQRPTSLRPPSRLKSERAKSPVNPPVSSARQFQKLRLSPSPPLNPPTRSQTFQALSPAPSSPSSFLLPKPASLRGQKSHSGLKPPTPPGSNHKLTRKASLSSLMESSSSQASGSGLSSAGSSKARYEEPTASSRAKTQRSATTRYKVPPTRPSTPSANPAAIRLTMPTVLSRTKSRPALPSGFGFSSGNSGPQSPAFRTSSPLPRPPSSLSIKSTRSGYAPPPSAPRILRKPKRQRTYGDGTELDGFDDLPTDRDKESRFHVQPKGYGNRIPGGTYMSKPSDKGTVRKKKREASGASGNIKSCLHHYCLINSSTDSSIPPSNMLRRSSRSDNLGKGQSPRKKKITSPSQSRKKPTLIRNLGGSNAPKVVGDMKWNPQTLRWEGNEQVLRDFDAVVTSTRPALITHLTGSSIGSPVGSFASGARIVGNMIFDPQRMCWISTLPPEEDEPDVFANLADDEEDGDRWEAKSGTIRASLQATLTPDTSVGSRTSTSMSGSLTDLPSPSRSHTRTPSESGSDRGSRASMFFDIDDDFIKSCKAAEVRHAEEMRGWKDVLSRQDAFDEPDRSNLYEIRDIAKRKY</sequence>
<evidence type="ECO:0000313" key="2">
    <source>
        <dbReference type="EMBL" id="THV07656.1"/>
    </source>
</evidence>
<name>A0A4V4HIR2_DENBC</name>
<keyword evidence="3" id="KW-1185">Reference proteome</keyword>
<feature type="compositionally biased region" description="Low complexity" evidence="1">
    <location>
        <begin position="177"/>
        <end position="187"/>
    </location>
</feature>
<dbReference type="OrthoDB" id="19159at2759"/>
<dbReference type="GO" id="GO:0044732">
    <property type="term" value="C:mitotic spindle pole body"/>
    <property type="evidence" value="ECO:0007669"/>
    <property type="project" value="TreeGrafter"/>
</dbReference>
<feature type="compositionally biased region" description="Pro residues" evidence="1">
    <location>
        <begin position="1"/>
        <end position="10"/>
    </location>
</feature>
<feature type="compositionally biased region" description="Low complexity" evidence="1">
    <location>
        <begin position="469"/>
        <end position="479"/>
    </location>
</feature>
<evidence type="ECO:0008006" key="4">
    <source>
        <dbReference type="Google" id="ProtNLM"/>
    </source>
</evidence>
<feature type="compositionally biased region" description="Low complexity" evidence="1">
    <location>
        <begin position="271"/>
        <end position="291"/>
    </location>
</feature>
<dbReference type="InterPro" id="IPR034586">
    <property type="entry name" value="Bfa1/Byr4"/>
</dbReference>
<protein>
    <recommendedName>
        <fullName evidence="4">Protein byr4</fullName>
    </recommendedName>
</protein>
<feature type="compositionally biased region" description="Low complexity" evidence="1">
    <location>
        <begin position="159"/>
        <end position="170"/>
    </location>
</feature>
<evidence type="ECO:0000256" key="1">
    <source>
        <dbReference type="SAM" id="MobiDB-lite"/>
    </source>
</evidence>
<dbReference type="AlphaFoldDB" id="A0A4V4HIR2"/>
<dbReference type="PANTHER" id="PTHR35140">
    <property type="entry name" value="MITOTIC CHECK POINT PROTEIN BFA1"/>
    <property type="match status" value="1"/>
</dbReference>
<feature type="region of interest" description="Disordered" evidence="1">
    <location>
        <begin position="234"/>
        <end position="585"/>
    </location>
</feature>
<gene>
    <name evidence="2" type="ORF">K435DRAFT_848069</name>
</gene>
<feature type="region of interest" description="Disordered" evidence="1">
    <location>
        <begin position="1"/>
        <end position="125"/>
    </location>
</feature>
<accession>A0A4V4HIR2</accession>
<dbReference type="EMBL" id="ML179037">
    <property type="protein sequence ID" value="THV07656.1"/>
    <property type="molecule type" value="Genomic_DNA"/>
</dbReference>